<dbReference type="Pfam" id="PF03631">
    <property type="entry name" value="Virul_fac_BrkB"/>
    <property type="match status" value="1"/>
</dbReference>
<evidence type="ECO:0000256" key="6">
    <source>
        <dbReference type="SAM" id="Phobius"/>
    </source>
</evidence>
<dbReference type="PIRSF" id="PIRSF035875">
    <property type="entry name" value="RNase_BN"/>
    <property type="match status" value="1"/>
</dbReference>
<dbReference type="eggNOG" id="COG1295">
    <property type="taxonomic scope" value="Bacteria"/>
</dbReference>
<dbReference type="PANTHER" id="PTHR30213">
    <property type="entry name" value="INNER MEMBRANE PROTEIN YHJD"/>
    <property type="match status" value="1"/>
</dbReference>
<comment type="subcellular location">
    <subcellularLocation>
        <location evidence="1">Cell membrane</location>
        <topology evidence="1">Multi-pass membrane protein</topology>
    </subcellularLocation>
</comment>
<feature type="transmembrane region" description="Helical" evidence="6">
    <location>
        <begin position="34"/>
        <end position="56"/>
    </location>
</feature>
<dbReference type="EMBL" id="CAUM01000058">
    <property type="protein sequence ID" value="CCV05164.1"/>
    <property type="molecule type" value="Genomic_DNA"/>
</dbReference>
<evidence type="ECO:0000313" key="7">
    <source>
        <dbReference type="EMBL" id="CCV05164.1"/>
    </source>
</evidence>
<keyword evidence="5 6" id="KW-0472">Membrane</keyword>
<protein>
    <submittedName>
        <fullName evidence="7">Uncharacterized protein</fullName>
    </submittedName>
</protein>
<dbReference type="InterPro" id="IPR017039">
    <property type="entry name" value="Virul_fac_BrkB"/>
</dbReference>
<dbReference type="STRING" id="1297569.MESS2_1500009"/>
<accession>M5EK78</accession>
<sequence length="286" mass="31585">MRFLLRNIVALRRVLYDALGHFNTDDGWAMASHLAITALMALFPFLIFATTLASFFGAQAFAETAVNIVFDTWPEQIAKPIAREVLNVLTVRRTDLLTYGVVLAAFFASNGIEALRTSLNRAYRVSETRGIIYRRVQSIAFVLIATAGFLAISLLLVLAPLLARLAEANFEWIKPYMGTITLWRYVIASAVIVGGLFAVHFWLPAGKRRFVSIVPGILFTLAAWLIGSTIFATYLDHFSSYVTTYAGLASIMIAVVFLYIVSAIFILGGELNAAISRYLEARARVG</sequence>
<dbReference type="NCBIfam" id="TIGR00765">
    <property type="entry name" value="yihY_not_rbn"/>
    <property type="match status" value="1"/>
</dbReference>
<evidence type="ECO:0000256" key="5">
    <source>
        <dbReference type="ARBA" id="ARBA00023136"/>
    </source>
</evidence>
<dbReference type="GO" id="GO:0005886">
    <property type="term" value="C:plasma membrane"/>
    <property type="evidence" value="ECO:0007669"/>
    <property type="project" value="UniProtKB-SubCell"/>
</dbReference>
<organism evidence="7 8">
    <name type="scientific">Mesorhizobium metallidurans STM 2683</name>
    <dbReference type="NCBI Taxonomy" id="1297569"/>
    <lineage>
        <taxon>Bacteria</taxon>
        <taxon>Pseudomonadati</taxon>
        <taxon>Pseudomonadota</taxon>
        <taxon>Alphaproteobacteria</taxon>
        <taxon>Hyphomicrobiales</taxon>
        <taxon>Phyllobacteriaceae</taxon>
        <taxon>Mesorhizobium</taxon>
    </lineage>
</organism>
<feature type="transmembrane region" description="Helical" evidence="6">
    <location>
        <begin position="246"/>
        <end position="267"/>
    </location>
</feature>
<feature type="transmembrane region" description="Helical" evidence="6">
    <location>
        <begin position="210"/>
        <end position="234"/>
    </location>
</feature>
<feature type="transmembrane region" description="Helical" evidence="6">
    <location>
        <begin position="136"/>
        <end position="162"/>
    </location>
</feature>
<keyword evidence="4 6" id="KW-1133">Transmembrane helix</keyword>
<evidence type="ECO:0000256" key="1">
    <source>
        <dbReference type="ARBA" id="ARBA00004651"/>
    </source>
</evidence>
<evidence type="ECO:0000256" key="2">
    <source>
        <dbReference type="ARBA" id="ARBA00022475"/>
    </source>
</evidence>
<proteinExistence type="predicted"/>
<reference evidence="7 8" key="1">
    <citation type="submission" date="2013-02" db="EMBL/GenBank/DDBJ databases">
        <authorList>
            <person name="Genoscope - CEA"/>
        </authorList>
    </citation>
    <scope>NUCLEOTIDE SEQUENCE [LARGE SCALE GENOMIC DNA]</scope>
    <source>
        <strain evidence="7 8">STM 2683</strain>
    </source>
</reference>
<dbReference type="AlphaFoldDB" id="M5EK78"/>
<evidence type="ECO:0000313" key="8">
    <source>
        <dbReference type="Proteomes" id="UP000012062"/>
    </source>
</evidence>
<feature type="transmembrane region" description="Helical" evidence="6">
    <location>
        <begin position="96"/>
        <end position="115"/>
    </location>
</feature>
<keyword evidence="8" id="KW-1185">Reference proteome</keyword>
<name>M5EK78_9HYPH</name>
<dbReference type="PANTHER" id="PTHR30213:SF0">
    <property type="entry name" value="UPF0761 MEMBRANE PROTEIN YIHY"/>
    <property type="match status" value="1"/>
</dbReference>
<feature type="transmembrane region" description="Helical" evidence="6">
    <location>
        <begin position="182"/>
        <end position="203"/>
    </location>
</feature>
<keyword evidence="3 6" id="KW-0812">Transmembrane</keyword>
<dbReference type="RefSeq" id="WP_008874117.1">
    <property type="nucleotide sequence ID" value="NZ_CAUM01000058.1"/>
</dbReference>
<gene>
    <name evidence="7" type="ORF">MESS2_1500009</name>
</gene>
<evidence type="ECO:0000256" key="4">
    <source>
        <dbReference type="ARBA" id="ARBA00022989"/>
    </source>
</evidence>
<dbReference type="Proteomes" id="UP000012062">
    <property type="component" value="Unassembled WGS sequence"/>
</dbReference>
<keyword evidence="2" id="KW-1003">Cell membrane</keyword>
<evidence type="ECO:0000256" key="3">
    <source>
        <dbReference type="ARBA" id="ARBA00022692"/>
    </source>
</evidence>
<comment type="caution">
    <text evidence="7">The sequence shown here is derived from an EMBL/GenBank/DDBJ whole genome shotgun (WGS) entry which is preliminary data.</text>
</comment>